<evidence type="ECO:0000256" key="5">
    <source>
        <dbReference type="HAMAP-Rule" id="MF_00787"/>
    </source>
</evidence>
<evidence type="ECO:0000256" key="2">
    <source>
        <dbReference type="ARBA" id="ARBA00022603"/>
    </source>
</evidence>
<dbReference type="NCBIfam" id="TIGR00312">
    <property type="entry name" value="cbiD"/>
    <property type="match status" value="1"/>
</dbReference>
<sequence length="386" mass="39647">MRGDKPLRTGFTTGTAASAAAKAATLALLGAGASESVVVTLPSSWNEADAPHQLVIPISECTVLDGHVRAGVIKDAGDDPDATDGALIVAEVMPVKETGEPADPSPQIIIEGGVGVGRVTLPGLPVPPGRAAINPEPMRQIELAVREAVDMAGARDIGALKVVVSVPEGKRLAKKTMNPALGILGGISILGTRGTVKPFSHEAYLATVRQALDVAKATGVRQVVLATGGRSERFARGLWPDLPPTAFLQAGDLFAAGCEEAGKRGFDKAHWAVFFGKLVKMAQGLASTHAREGQLDLPGLVDRACAAGLAGEFVAKARESATARGVLRAISECDGSGAIGRRLVEDLAHDALAHACRFAGGTMPVGLAVFDESGRIVCLVESDATS</sequence>
<dbReference type="Proteomes" id="UP000434052">
    <property type="component" value="Unassembled WGS sequence"/>
</dbReference>
<keyword evidence="3 5" id="KW-0808">Transferase</keyword>
<keyword evidence="1 5" id="KW-0169">Cobalamin biosynthesis</keyword>
<name>A0A6P1ZG41_9BACT</name>
<dbReference type="EMBL" id="QMIF01000009">
    <property type="protein sequence ID" value="TVM32885.1"/>
    <property type="molecule type" value="Genomic_DNA"/>
</dbReference>
<evidence type="ECO:0000313" key="6">
    <source>
        <dbReference type="EMBL" id="QJT11291.1"/>
    </source>
</evidence>
<dbReference type="GO" id="GO:0008168">
    <property type="term" value="F:methyltransferase activity"/>
    <property type="evidence" value="ECO:0007669"/>
    <property type="project" value="UniProtKB-UniRule"/>
</dbReference>
<comment type="function">
    <text evidence="5">Catalyzes the methylation of C-1 in cobalt-precorrin-5B to form cobalt-precorrin-6A.</text>
</comment>
<protein>
    <recommendedName>
        <fullName evidence="5">Cobalt-precorrin-5B C(1)-methyltransferase</fullName>
        <ecNumber evidence="5">2.1.1.195</ecNumber>
    </recommendedName>
    <alternativeName>
        <fullName evidence="5">Cobalt-precorrin-6A synthase</fullName>
    </alternativeName>
</protein>
<dbReference type="GO" id="GO:0032259">
    <property type="term" value="P:methylation"/>
    <property type="evidence" value="ECO:0007669"/>
    <property type="project" value="UniProtKB-KW"/>
</dbReference>
<dbReference type="Pfam" id="PF01888">
    <property type="entry name" value="CbiD"/>
    <property type="match status" value="1"/>
</dbReference>
<dbReference type="GO" id="GO:0019251">
    <property type="term" value="P:anaerobic cobalamin biosynthetic process"/>
    <property type="evidence" value="ECO:0007669"/>
    <property type="project" value="UniProtKB-UniRule"/>
</dbReference>
<dbReference type="InterPro" id="IPR036074">
    <property type="entry name" value="CbiD_sf"/>
</dbReference>
<keyword evidence="2 5" id="KW-0489">Methyltransferase</keyword>
<reference evidence="6 9" key="2">
    <citation type="submission" date="2019-04" db="EMBL/GenBank/DDBJ databases">
        <title>Isolation and culture of sulfate reducing bacteria from the cold seep of the South China Sea.</title>
        <authorList>
            <person name="Sun C."/>
            <person name="Liu R."/>
        </authorList>
    </citation>
    <scope>NUCLEOTIDE SEQUENCE [LARGE SCALE GENOMIC DNA]</scope>
    <source>
        <strain evidence="6 9">CS1</strain>
    </source>
</reference>
<dbReference type="SUPFAM" id="SSF111342">
    <property type="entry name" value="CbiD-like"/>
    <property type="match status" value="1"/>
</dbReference>
<dbReference type="PANTHER" id="PTHR35863:SF1">
    <property type="entry name" value="COBALT-PRECORRIN-5B C(1)-METHYLTRANSFERASE"/>
    <property type="match status" value="1"/>
</dbReference>
<evidence type="ECO:0000256" key="1">
    <source>
        <dbReference type="ARBA" id="ARBA00022573"/>
    </source>
</evidence>
<evidence type="ECO:0000313" key="8">
    <source>
        <dbReference type="Proteomes" id="UP000434052"/>
    </source>
</evidence>
<keyword evidence="9" id="KW-1185">Reference proteome</keyword>
<comment type="pathway">
    <text evidence="5">Cofactor biosynthesis; adenosylcobalamin biosynthesis; cob(II)yrinate a,c-diamide from sirohydrochlorin (anaerobic route): step 6/10.</text>
</comment>
<reference evidence="7 8" key="1">
    <citation type="submission" date="2018-06" db="EMBL/GenBank/DDBJ databases">
        <title>Complete genome of Desulfovibrio marinus P48SEP.</title>
        <authorList>
            <person name="Crispim J.S."/>
            <person name="Vidigal P.M.P."/>
            <person name="Silva L.C.F."/>
            <person name="Araujo L.C."/>
            <person name="Laguardia C.N."/>
            <person name="Dias R.S."/>
            <person name="Sousa M.P."/>
            <person name="Paula S.O."/>
            <person name="Silva C."/>
        </authorList>
    </citation>
    <scope>NUCLEOTIDE SEQUENCE [LARGE SCALE GENOMIC DNA]</scope>
    <source>
        <strain evidence="7 8">P48SEP</strain>
    </source>
</reference>
<accession>A0A6P1ZG41</accession>
<dbReference type="AlphaFoldDB" id="A0A6P1ZG41"/>
<evidence type="ECO:0000313" key="7">
    <source>
        <dbReference type="EMBL" id="TVM32885.1"/>
    </source>
</evidence>
<comment type="similarity">
    <text evidence="5">Belongs to the CbiD family.</text>
</comment>
<evidence type="ECO:0000256" key="3">
    <source>
        <dbReference type="ARBA" id="ARBA00022679"/>
    </source>
</evidence>
<keyword evidence="4 5" id="KW-0949">S-adenosyl-L-methionine</keyword>
<dbReference type="PIRSF" id="PIRSF026782">
    <property type="entry name" value="CbiD"/>
    <property type="match status" value="1"/>
</dbReference>
<gene>
    <name evidence="5 7" type="primary">cbiD</name>
    <name evidence="7" type="ORF">DQK91_13960</name>
    <name evidence="6" type="ORF">E8L03_10345</name>
</gene>
<dbReference type="OrthoDB" id="6439987at2"/>
<dbReference type="PANTHER" id="PTHR35863">
    <property type="entry name" value="COBALT-PRECORRIN-5B C(1)-METHYLTRANSFERASE"/>
    <property type="match status" value="1"/>
</dbReference>
<dbReference type="Proteomes" id="UP000503251">
    <property type="component" value="Chromosome"/>
</dbReference>
<dbReference type="EC" id="2.1.1.195" evidence="5"/>
<dbReference type="UniPathway" id="UPA00148">
    <property type="reaction ID" value="UER00227"/>
</dbReference>
<dbReference type="Gene3D" id="3.30.2110.10">
    <property type="entry name" value="CbiD-like"/>
    <property type="match status" value="1"/>
</dbReference>
<comment type="catalytic activity">
    <reaction evidence="5">
        <text>Co-precorrin-5B + S-adenosyl-L-methionine = Co-precorrin-6A + S-adenosyl-L-homocysteine</text>
        <dbReference type="Rhea" id="RHEA:26285"/>
        <dbReference type="ChEBI" id="CHEBI:57856"/>
        <dbReference type="ChEBI" id="CHEBI:59789"/>
        <dbReference type="ChEBI" id="CHEBI:60063"/>
        <dbReference type="ChEBI" id="CHEBI:60064"/>
        <dbReference type="EC" id="2.1.1.195"/>
    </reaction>
</comment>
<dbReference type="EMBL" id="CP039543">
    <property type="protein sequence ID" value="QJT11291.1"/>
    <property type="molecule type" value="Genomic_DNA"/>
</dbReference>
<evidence type="ECO:0000256" key="4">
    <source>
        <dbReference type="ARBA" id="ARBA00022691"/>
    </source>
</evidence>
<organism evidence="7 8">
    <name type="scientific">Oceanidesulfovibrio marinus</name>
    <dbReference type="NCBI Taxonomy" id="370038"/>
    <lineage>
        <taxon>Bacteria</taxon>
        <taxon>Pseudomonadati</taxon>
        <taxon>Thermodesulfobacteriota</taxon>
        <taxon>Desulfovibrionia</taxon>
        <taxon>Desulfovibrionales</taxon>
        <taxon>Desulfovibrionaceae</taxon>
        <taxon>Oceanidesulfovibrio</taxon>
    </lineage>
</organism>
<dbReference type="HAMAP" id="MF_00787">
    <property type="entry name" value="CbiD"/>
    <property type="match status" value="1"/>
</dbReference>
<proteinExistence type="inferred from homology"/>
<dbReference type="InterPro" id="IPR002748">
    <property type="entry name" value="CbiD"/>
</dbReference>
<evidence type="ECO:0000313" key="9">
    <source>
        <dbReference type="Proteomes" id="UP000503251"/>
    </source>
</evidence>